<dbReference type="AlphaFoldDB" id="A0A016SDL8"/>
<dbReference type="STRING" id="53326.A0A016SDL8"/>
<dbReference type="Proteomes" id="UP000024635">
    <property type="component" value="Unassembled WGS sequence"/>
</dbReference>
<reference evidence="6" key="1">
    <citation type="journal article" date="2015" name="Nat. Genet.">
        <title>The genome and transcriptome of the zoonotic hookworm Ancylostoma ceylanicum identify infection-specific gene families.</title>
        <authorList>
            <person name="Schwarz E.M."/>
            <person name="Hu Y."/>
            <person name="Antoshechkin I."/>
            <person name="Miller M.M."/>
            <person name="Sternberg P.W."/>
            <person name="Aroian R.V."/>
        </authorList>
    </citation>
    <scope>NUCLEOTIDE SEQUENCE</scope>
    <source>
        <strain evidence="6">HY135</strain>
    </source>
</reference>
<keyword evidence="2" id="KW-0720">Serine protease</keyword>
<gene>
    <name evidence="5" type="primary">Acey_s0246.g22</name>
    <name evidence="5" type="ORF">Y032_0246g22</name>
</gene>
<feature type="domain" description="Dipeptidylpeptidase IV N-terminal" evidence="4">
    <location>
        <begin position="73"/>
        <end position="413"/>
    </location>
</feature>
<evidence type="ECO:0000259" key="4">
    <source>
        <dbReference type="Pfam" id="PF00930"/>
    </source>
</evidence>
<name>A0A016SDL8_9BILA</name>
<dbReference type="GO" id="GO:0005886">
    <property type="term" value="C:plasma membrane"/>
    <property type="evidence" value="ECO:0007669"/>
    <property type="project" value="TreeGrafter"/>
</dbReference>
<sequence length="437" mass="50311">MSLVEQETPQKYEASYNLKYFVLSNPTPSSAEVYRKFNVTFTFSIVNREGINHLFWNNITSISEEKSKRLSSRVGITKSDDEELMMFKWNTIGNDYVFWQDGHIYYSESIMSAKPVQISSKGPNWEHGIMGFIHNNRIGSKDYDVGPAVYWSVKGQKLAFLSREKTKMKSVYMTSYSKNEKYPILVEVQYSKTHEKQLPTAVINIWDKKTRVLKQMNVQLRNNTAFHYLHGVKWIVMKGEELLVATWANRLFNHIYLTICSHRAGICKLVFEHEYPRKVWTEAVDFVSLLGTDDAIFILLPRVTSDGNSYQHIAKLTIQIKSPKTLEGLKWAKSSFLSLGNFDVTKLEAYDKTTDTVFFTALGPSPGNRHMFFTKGSPTTSDAWRCLTCQLANCSFQSNQISTDFKRILTWCKTKVISERKAQNTNTDDDSNTRPIS</sequence>
<evidence type="ECO:0000313" key="5">
    <source>
        <dbReference type="EMBL" id="EYB88462.1"/>
    </source>
</evidence>
<proteinExistence type="predicted"/>
<evidence type="ECO:0000256" key="2">
    <source>
        <dbReference type="ARBA" id="ARBA00022825"/>
    </source>
</evidence>
<dbReference type="InterPro" id="IPR002469">
    <property type="entry name" value="Peptidase_S9B_N"/>
</dbReference>
<protein>
    <recommendedName>
        <fullName evidence="4">Dipeptidylpeptidase IV N-terminal domain-containing protein</fullName>
    </recommendedName>
</protein>
<evidence type="ECO:0000256" key="3">
    <source>
        <dbReference type="ARBA" id="ARBA00023180"/>
    </source>
</evidence>
<keyword evidence="1" id="KW-0378">Hydrolase</keyword>
<evidence type="ECO:0000256" key="1">
    <source>
        <dbReference type="ARBA" id="ARBA00022438"/>
    </source>
</evidence>
<dbReference type="GO" id="GO:0006508">
    <property type="term" value="P:proteolysis"/>
    <property type="evidence" value="ECO:0007669"/>
    <property type="project" value="InterPro"/>
</dbReference>
<dbReference type="GO" id="GO:0008236">
    <property type="term" value="F:serine-type peptidase activity"/>
    <property type="evidence" value="ECO:0007669"/>
    <property type="project" value="UniProtKB-KW"/>
</dbReference>
<dbReference type="OrthoDB" id="16520at2759"/>
<keyword evidence="6" id="KW-1185">Reference proteome</keyword>
<comment type="caution">
    <text evidence="5">The sequence shown here is derived from an EMBL/GenBank/DDBJ whole genome shotgun (WGS) entry which is preliminary data.</text>
</comment>
<dbReference type="Gene3D" id="2.140.10.30">
    <property type="entry name" value="Dipeptidylpeptidase IV, N-terminal domain"/>
    <property type="match status" value="1"/>
</dbReference>
<keyword evidence="1" id="KW-0031">Aminopeptidase</keyword>
<keyword evidence="1" id="KW-0645">Protease</keyword>
<keyword evidence="3" id="KW-0325">Glycoprotein</keyword>
<dbReference type="PANTHER" id="PTHR11731">
    <property type="entry name" value="PROTEASE FAMILY S9B,C DIPEPTIDYL-PEPTIDASE IV-RELATED"/>
    <property type="match status" value="1"/>
</dbReference>
<dbReference type="GO" id="GO:0008239">
    <property type="term" value="F:dipeptidyl-peptidase activity"/>
    <property type="evidence" value="ECO:0007669"/>
    <property type="project" value="TreeGrafter"/>
</dbReference>
<organism evidence="5 6">
    <name type="scientific">Ancylostoma ceylanicum</name>
    <dbReference type="NCBI Taxonomy" id="53326"/>
    <lineage>
        <taxon>Eukaryota</taxon>
        <taxon>Metazoa</taxon>
        <taxon>Ecdysozoa</taxon>
        <taxon>Nematoda</taxon>
        <taxon>Chromadorea</taxon>
        <taxon>Rhabditida</taxon>
        <taxon>Rhabditina</taxon>
        <taxon>Rhabditomorpha</taxon>
        <taxon>Strongyloidea</taxon>
        <taxon>Ancylostomatidae</taxon>
        <taxon>Ancylostomatinae</taxon>
        <taxon>Ancylostoma</taxon>
    </lineage>
</organism>
<dbReference type="PANTHER" id="PTHR11731:SF200">
    <property type="entry name" value="DIPEPTIDYL PEPTIDASE 10, ISOFORM B"/>
    <property type="match status" value="1"/>
</dbReference>
<dbReference type="Pfam" id="PF00930">
    <property type="entry name" value="DPPIV_N"/>
    <property type="match status" value="1"/>
</dbReference>
<dbReference type="SUPFAM" id="SSF82171">
    <property type="entry name" value="DPP6 N-terminal domain-like"/>
    <property type="match status" value="1"/>
</dbReference>
<evidence type="ECO:0000313" key="6">
    <source>
        <dbReference type="Proteomes" id="UP000024635"/>
    </source>
</evidence>
<accession>A0A016SDL8</accession>
<dbReference type="GO" id="GO:0004177">
    <property type="term" value="F:aminopeptidase activity"/>
    <property type="evidence" value="ECO:0007669"/>
    <property type="project" value="UniProtKB-KW"/>
</dbReference>
<dbReference type="EMBL" id="JARK01001582">
    <property type="protein sequence ID" value="EYB88462.1"/>
    <property type="molecule type" value="Genomic_DNA"/>
</dbReference>
<dbReference type="InterPro" id="IPR050278">
    <property type="entry name" value="Serine_Prot_S9B/DPPIV"/>
</dbReference>